<dbReference type="EMBL" id="KB468124">
    <property type="protein sequence ID" value="PCH42436.1"/>
    <property type="molecule type" value="Genomic_DNA"/>
</dbReference>
<evidence type="ECO:0000256" key="5">
    <source>
        <dbReference type="ARBA" id="ARBA00022989"/>
    </source>
</evidence>
<proteinExistence type="inferred from homology"/>
<protein>
    <submittedName>
        <fullName evidence="11">General substrate transporter</fullName>
    </submittedName>
</protein>
<gene>
    <name evidence="11" type="ORF">WOLCODRAFT_25378</name>
</gene>
<dbReference type="InterPro" id="IPR050360">
    <property type="entry name" value="MFS_Sugar_Transporters"/>
</dbReference>
<organism evidence="11 12">
    <name type="scientific">Wolfiporia cocos (strain MD-104)</name>
    <name type="common">Brown rot fungus</name>
    <dbReference type="NCBI Taxonomy" id="742152"/>
    <lineage>
        <taxon>Eukaryota</taxon>
        <taxon>Fungi</taxon>
        <taxon>Dikarya</taxon>
        <taxon>Basidiomycota</taxon>
        <taxon>Agaricomycotina</taxon>
        <taxon>Agaricomycetes</taxon>
        <taxon>Polyporales</taxon>
        <taxon>Phaeolaceae</taxon>
        <taxon>Wolfiporia</taxon>
    </lineage>
</organism>
<feature type="transmembrane region" description="Helical" evidence="9">
    <location>
        <begin position="133"/>
        <end position="151"/>
    </location>
</feature>
<dbReference type="AlphaFoldDB" id="A0A2H3JJS2"/>
<feature type="transmembrane region" description="Helical" evidence="9">
    <location>
        <begin position="48"/>
        <end position="68"/>
    </location>
</feature>
<evidence type="ECO:0000259" key="10">
    <source>
        <dbReference type="PROSITE" id="PS50850"/>
    </source>
</evidence>
<keyword evidence="3 8" id="KW-0813">Transport</keyword>
<dbReference type="STRING" id="742152.A0A2H3JJS2"/>
<evidence type="ECO:0000313" key="12">
    <source>
        <dbReference type="Proteomes" id="UP000218811"/>
    </source>
</evidence>
<name>A0A2H3JJS2_WOLCO</name>
<dbReference type="PANTHER" id="PTHR48022">
    <property type="entry name" value="PLASTIDIC GLUCOSE TRANSPORTER 4"/>
    <property type="match status" value="1"/>
</dbReference>
<keyword evidence="12" id="KW-1185">Reference proteome</keyword>
<accession>A0A2H3JJS2</accession>
<comment type="subcellular location">
    <subcellularLocation>
        <location evidence="1">Membrane</location>
        <topology evidence="1">Multi-pass membrane protein</topology>
    </subcellularLocation>
</comment>
<dbReference type="InterPro" id="IPR005828">
    <property type="entry name" value="MFS_sugar_transport-like"/>
</dbReference>
<feature type="transmembrane region" description="Helical" evidence="9">
    <location>
        <begin position="474"/>
        <end position="497"/>
    </location>
</feature>
<dbReference type="GO" id="GO:0016020">
    <property type="term" value="C:membrane"/>
    <property type="evidence" value="ECO:0007669"/>
    <property type="project" value="UniProtKB-SubCell"/>
</dbReference>
<dbReference type="OMA" id="RWDPTRT"/>
<dbReference type="GO" id="GO:0005351">
    <property type="term" value="F:carbohydrate:proton symporter activity"/>
    <property type="evidence" value="ECO:0007669"/>
    <property type="project" value="TreeGrafter"/>
</dbReference>
<keyword evidence="4 9" id="KW-0812">Transmembrane</keyword>
<dbReference type="PROSITE" id="PS50850">
    <property type="entry name" value="MFS"/>
    <property type="match status" value="1"/>
</dbReference>
<dbReference type="FunFam" id="1.20.1250.20:FF:000078">
    <property type="entry name" value="MFS maltose transporter, putative"/>
    <property type="match status" value="1"/>
</dbReference>
<feature type="transmembrane region" description="Helical" evidence="9">
    <location>
        <begin position="314"/>
        <end position="337"/>
    </location>
</feature>
<evidence type="ECO:0000256" key="9">
    <source>
        <dbReference type="SAM" id="Phobius"/>
    </source>
</evidence>
<dbReference type="Gene3D" id="1.20.1250.20">
    <property type="entry name" value="MFS general substrate transporter like domains"/>
    <property type="match status" value="1"/>
</dbReference>
<evidence type="ECO:0000256" key="6">
    <source>
        <dbReference type="ARBA" id="ARBA00023136"/>
    </source>
</evidence>
<comment type="similarity">
    <text evidence="2 8">Belongs to the major facilitator superfamily. Sugar transporter (TC 2.A.1.1) family.</text>
</comment>
<feature type="transmembrane region" description="Helical" evidence="9">
    <location>
        <begin position="349"/>
        <end position="370"/>
    </location>
</feature>
<feature type="transmembrane region" description="Helical" evidence="9">
    <location>
        <begin position="377"/>
        <end position="398"/>
    </location>
</feature>
<feature type="transmembrane region" description="Helical" evidence="9">
    <location>
        <begin position="106"/>
        <end position="126"/>
    </location>
</feature>
<dbReference type="OrthoDB" id="6612291at2759"/>
<sequence length="539" mass="58813">MANPEKVDPTHVEDAASLDKGQQYANLTALAQAAATDKSLSAFQAARVYWKATFWCLFMCMGALLWGYDSQVSGGLLSVPSFRRDFGYYDPSDSGSYVLAARWQSAFNSISSVGGMFGGLSLGYVSDKFGRRGAVALCCCVSIAGILIQFFTYPHKNAQLLIGKLVNGYALGMYVSGASSYCAEVSPLALRGVTTSSVNLWIDLGQFMSNGVIKGTGTWTSAYAYRLPFALQWIFPVLLLAGLPFAPESPWWLVRKGRTADARGVLARLSGGGAADVDLQLQQIQETIALEETYAANSTYGDCFRGVNLRRTMIACMVFVLQQAAGVVFVLGFSTYFFELAGFADSKAFDLGVGVTAIGVVGNLCTFYTVNHYGRRFIFNWTLFACTIILLIIGFLAIPENNQNAKWAIAALTLVYNFIYQTGIGPLGYVIFAEVSSAKLRSKTVGIGILVNSLCGMIMNIVDPYLVNPDEANLGGKVGFIFGGLAALGLVWAYFYIPETKNRTIDELDVMFERKVAPRQFGTYKMEDEDMIQEEVRKQ</sequence>
<feature type="transmembrane region" description="Helical" evidence="9">
    <location>
        <begin position="229"/>
        <end position="246"/>
    </location>
</feature>
<dbReference type="Pfam" id="PF00083">
    <property type="entry name" value="Sugar_tr"/>
    <property type="match status" value="1"/>
</dbReference>
<keyword evidence="6 9" id="KW-0472">Membrane</keyword>
<feature type="transmembrane region" description="Helical" evidence="9">
    <location>
        <begin position="410"/>
        <end position="432"/>
    </location>
</feature>
<evidence type="ECO:0000256" key="7">
    <source>
        <dbReference type="ARBA" id="ARBA00049119"/>
    </source>
</evidence>
<dbReference type="NCBIfam" id="TIGR00879">
    <property type="entry name" value="SP"/>
    <property type="match status" value="1"/>
</dbReference>
<feature type="domain" description="Major facilitator superfamily (MFS) profile" evidence="10">
    <location>
        <begin position="55"/>
        <end position="501"/>
    </location>
</feature>
<keyword evidence="5 9" id="KW-1133">Transmembrane helix</keyword>
<dbReference type="SUPFAM" id="SSF103473">
    <property type="entry name" value="MFS general substrate transporter"/>
    <property type="match status" value="1"/>
</dbReference>
<dbReference type="InterPro" id="IPR003663">
    <property type="entry name" value="Sugar/inositol_transpt"/>
</dbReference>
<evidence type="ECO:0000256" key="3">
    <source>
        <dbReference type="ARBA" id="ARBA00022448"/>
    </source>
</evidence>
<dbReference type="InterPro" id="IPR020846">
    <property type="entry name" value="MFS_dom"/>
</dbReference>
<evidence type="ECO:0000313" key="11">
    <source>
        <dbReference type="EMBL" id="PCH42436.1"/>
    </source>
</evidence>
<evidence type="ECO:0000256" key="8">
    <source>
        <dbReference type="RuleBase" id="RU003346"/>
    </source>
</evidence>
<reference evidence="11 12" key="1">
    <citation type="journal article" date="2012" name="Science">
        <title>The Paleozoic origin of enzymatic lignin decomposition reconstructed from 31 fungal genomes.</title>
        <authorList>
            <person name="Floudas D."/>
            <person name="Binder M."/>
            <person name="Riley R."/>
            <person name="Barry K."/>
            <person name="Blanchette R.A."/>
            <person name="Henrissat B."/>
            <person name="Martinez A.T."/>
            <person name="Otillar R."/>
            <person name="Spatafora J.W."/>
            <person name="Yadav J.S."/>
            <person name="Aerts A."/>
            <person name="Benoit I."/>
            <person name="Boyd A."/>
            <person name="Carlson A."/>
            <person name="Copeland A."/>
            <person name="Coutinho P.M."/>
            <person name="de Vries R.P."/>
            <person name="Ferreira P."/>
            <person name="Findley K."/>
            <person name="Foster B."/>
            <person name="Gaskell J."/>
            <person name="Glotzer D."/>
            <person name="Gorecki P."/>
            <person name="Heitman J."/>
            <person name="Hesse C."/>
            <person name="Hori C."/>
            <person name="Igarashi K."/>
            <person name="Jurgens J.A."/>
            <person name="Kallen N."/>
            <person name="Kersten P."/>
            <person name="Kohler A."/>
            <person name="Kuees U."/>
            <person name="Kumar T.K.A."/>
            <person name="Kuo A."/>
            <person name="LaButti K."/>
            <person name="Larrondo L.F."/>
            <person name="Lindquist E."/>
            <person name="Ling A."/>
            <person name="Lombard V."/>
            <person name="Lucas S."/>
            <person name="Lundell T."/>
            <person name="Martin R."/>
            <person name="McLaughlin D.J."/>
            <person name="Morgenstern I."/>
            <person name="Morin E."/>
            <person name="Murat C."/>
            <person name="Nagy L.G."/>
            <person name="Nolan M."/>
            <person name="Ohm R.A."/>
            <person name="Patyshakuliyeva A."/>
            <person name="Rokas A."/>
            <person name="Ruiz-Duenas F.J."/>
            <person name="Sabat G."/>
            <person name="Salamov A."/>
            <person name="Samejima M."/>
            <person name="Schmutz J."/>
            <person name="Slot J.C."/>
            <person name="St John F."/>
            <person name="Stenlid J."/>
            <person name="Sun H."/>
            <person name="Sun S."/>
            <person name="Syed K."/>
            <person name="Tsang A."/>
            <person name="Wiebenga A."/>
            <person name="Young D."/>
            <person name="Pisabarro A."/>
            <person name="Eastwood D.C."/>
            <person name="Martin F."/>
            <person name="Cullen D."/>
            <person name="Grigoriev I.V."/>
            <person name="Hibbett D.S."/>
        </authorList>
    </citation>
    <scope>NUCLEOTIDE SEQUENCE [LARGE SCALE GENOMIC DNA]</scope>
    <source>
        <strain evidence="11 12">MD-104</strain>
    </source>
</reference>
<evidence type="ECO:0000256" key="1">
    <source>
        <dbReference type="ARBA" id="ARBA00004141"/>
    </source>
</evidence>
<feature type="transmembrane region" description="Helical" evidence="9">
    <location>
        <begin position="444"/>
        <end position="462"/>
    </location>
</feature>
<dbReference type="InterPro" id="IPR036259">
    <property type="entry name" value="MFS_trans_sf"/>
</dbReference>
<evidence type="ECO:0000256" key="2">
    <source>
        <dbReference type="ARBA" id="ARBA00010992"/>
    </source>
</evidence>
<comment type="catalytic activity">
    <reaction evidence="7">
        <text>myo-inositol(out) + H(+)(out) = myo-inositol(in) + H(+)(in)</text>
        <dbReference type="Rhea" id="RHEA:60364"/>
        <dbReference type="ChEBI" id="CHEBI:15378"/>
        <dbReference type="ChEBI" id="CHEBI:17268"/>
    </reaction>
</comment>
<dbReference type="PANTHER" id="PTHR48022:SF51">
    <property type="entry name" value="ALPHA-GLUCOSIDE TRANSPORTER, PUTATIVE (AFU_ORTHOLOGUE AFUA_6G11920)-RELATED"/>
    <property type="match status" value="1"/>
</dbReference>
<evidence type="ECO:0000256" key="4">
    <source>
        <dbReference type="ARBA" id="ARBA00022692"/>
    </source>
</evidence>
<dbReference type="Proteomes" id="UP000218811">
    <property type="component" value="Unassembled WGS sequence"/>
</dbReference>